<evidence type="ECO:0000313" key="3">
    <source>
        <dbReference type="EMBL" id="KAH0910889.1"/>
    </source>
</evidence>
<evidence type="ECO:0000313" key="4">
    <source>
        <dbReference type="Proteomes" id="UP000824890"/>
    </source>
</evidence>
<dbReference type="EMBL" id="JAGKQM010000009">
    <property type="protein sequence ID" value="KAH0910889.1"/>
    <property type="molecule type" value="Genomic_DNA"/>
</dbReference>
<proteinExistence type="inferred from homology"/>
<accession>A0ABQ8C1H9</accession>
<organism evidence="3 4">
    <name type="scientific">Brassica napus</name>
    <name type="common">Rape</name>
    <dbReference type="NCBI Taxonomy" id="3708"/>
    <lineage>
        <taxon>Eukaryota</taxon>
        <taxon>Viridiplantae</taxon>
        <taxon>Streptophyta</taxon>
        <taxon>Embryophyta</taxon>
        <taxon>Tracheophyta</taxon>
        <taxon>Spermatophyta</taxon>
        <taxon>Magnoliopsida</taxon>
        <taxon>eudicotyledons</taxon>
        <taxon>Gunneridae</taxon>
        <taxon>Pentapetalae</taxon>
        <taxon>rosids</taxon>
        <taxon>malvids</taxon>
        <taxon>Brassicales</taxon>
        <taxon>Brassicaceae</taxon>
        <taxon>Brassiceae</taxon>
        <taxon>Brassica</taxon>
    </lineage>
</organism>
<dbReference type="PANTHER" id="PTHR12832:SF34">
    <property type="entry name" value="T-COMPLEX PROTEIN 11"/>
    <property type="match status" value="1"/>
</dbReference>
<keyword evidence="4" id="KW-1185">Reference proteome</keyword>
<name>A0ABQ8C1H9_BRANA</name>
<dbReference type="PANTHER" id="PTHR12832">
    <property type="entry name" value="TESTIS-SPECIFIC PROTEIN PBS13 T-COMPLEX 11"/>
    <property type="match status" value="1"/>
</dbReference>
<keyword evidence="2" id="KW-1133">Transmembrane helix</keyword>
<feature type="non-terminal residue" evidence="3">
    <location>
        <position position="1"/>
    </location>
</feature>
<dbReference type="Pfam" id="PF05794">
    <property type="entry name" value="Tcp11"/>
    <property type="match status" value="2"/>
</dbReference>
<protein>
    <submittedName>
        <fullName evidence="3">Uncharacterized protein</fullName>
    </submittedName>
</protein>
<keyword evidence="2" id="KW-0812">Transmembrane</keyword>
<comment type="caution">
    <text evidence="3">The sequence shown here is derived from an EMBL/GenBank/DDBJ whole genome shotgun (WGS) entry which is preliminary data.</text>
</comment>
<comment type="similarity">
    <text evidence="1">Belongs to the TCP11 family.</text>
</comment>
<evidence type="ECO:0000256" key="1">
    <source>
        <dbReference type="ARBA" id="ARBA00010954"/>
    </source>
</evidence>
<dbReference type="InterPro" id="IPR008862">
    <property type="entry name" value="Tcp11"/>
</dbReference>
<dbReference type="Proteomes" id="UP000824890">
    <property type="component" value="Unassembled WGS sequence"/>
</dbReference>
<evidence type="ECO:0000256" key="2">
    <source>
        <dbReference type="SAM" id="Phobius"/>
    </source>
</evidence>
<sequence>AETREVCSSSTIPLRHHRSNFPHFTVTPTLTETMQKQLHLQAWNPPACNYLSSSSLRKCFTFMAIIMYLMEFRFCYDHLFAILFLLLESMFRGVFSVPRILMRRRLALRLRVPDLYPPEDEAHGGAREVDRLRRGRDREAVCVQRASVCVGGDEPGKRTSSRRELVTTRKLLLCLALMEAARLIIIETHGYVLLPNCEALLVLSSLKVALYVGDWMGIFNGNGTRHTRTVKNEEDSLKCDGINETGGAWDELCQMVPDSWKVEITETIDLDLLSQLLNSGTLDIDYLGKMLEFALATLRKLSAPANDRENESTHQSCVKLESGSLHAVAIVKGIRFILKCVMQRKCDGINETGGAWDELCQMVPDSWKVEITETIDLDLLSQLLNSGTLDIDYLGKMLEFALATLRKLSAPANDRDNESTHQSCVKLESGSLHAVAIVKGIRFILEQIHVCIRNTYVNYFR</sequence>
<feature type="transmembrane region" description="Helical" evidence="2">
    <location>
        <begin position="82"/>
        <end position="101"/>
    </location>
</feature>
<keyword evidence="2" id="KW-0472">Membrane</keyword>
<reference evidence="3 4" key="1">
    <citation type="submission" date="2021-05" db="EMBL/GenBank/DDBJ databases">
        <title>Genome Assembly of Synthetic Allotetraploid Brassica napus Reveals Homoeologous Exchanges between Subgenomes.</title>
        <authorList>
            <person name="Davis J.T."/>
        </authorList>
    </citation>
    <scope>NUCLEOTIDE SEQUENCE [LARGE SCALE GENOMIC DNA]</scope>
    <source>
        <strain evidence="4">cv. Da-Ae</strain>
        <tissue evidence="3">Seedling</tissue>
    </source>
</reference>
<gene>
    <name evidence="3" type="ORF">HID58_034210</name>
</gene>